<dbReference type="PROSITE" id="PS50089">
    <property type="entry name" value="ZF_RING_2"/>
    <property type="match status" value="1"/>
</dbReference>
<dbReference type="SMART" id="SM00184">
    <property type="entry name" value="RING"/>
    <property type="match status" value="1"/>
</dbReference>
<keyword evidence="3" id="KW-0479">Metal-binding</keyword>
<name>A0A5J4YXF8_PORPP</name>
<dbReference type="InterPro" id="IPR018957">
    <property type="entry name" value="Znf_C3HC4_RING-type"/>
</dbReference>
<evidence type="ECO:0000256" key="6">
    <source>
        <dbReference type="PROSITE-ProRule" id="PRU00175"/>
    </source>
</evidence>
<dbReference type="GO" id="GO:0000976">
    <property type="term" value="F:transcription cis-regulatory region binding"/>
    <property type="evidence" value="ECO:0007669"/>
    <property type="project" value="TreeGrafter"/>
</dbReference>
<reference evidence="10" key="1">
    <citation type="journal article" date="2019" name="Nat. Commun.">
        <title>Expansion of phycobilisome linker gene families in mesophilic red algae.</title>
        <authorList>
            <person name="Lee J."/>
            <person name="Kim D."/>
            <person name="Bhattacharya D."/>
            <person name="Yoon H.S."/>
        </authorList>
    </citation>
    <scope>NUCLEOTIDE SEQUENCE [LARGE SCALE GENOMIC DNA]</scope>
    <source>
        <strain evidence="10">CCMP 1328</strain>
    </source>
</reference>
<dbReference type="GO" id="GO:0008270">
    <property type="term" value="F:zinc ion binding"/>
    <property type="evidence" value="ECO:0007669"/>
    <property type="project" value="UniProtKB-KW"/>
</dbReference>
<dbReference type="SUPFAM" id="SSF57850">
    <property type="entry name" value="RING/U-box"/>
    <property type="match status" value="1"/>
</dbReference>
<gene>
    <name evidence="9" type="ORF">FVE85_1815</name>
</gene>
<dbReference type="EMBL" id="VRMN01000003">
    <property type="protein sequence ID" value="KAA8495660.1"/>
    <property type="molecule type" value="Genomic_DNA"/>
</dbReference>
<dbReference type="PROSITE" id="PS00518">
    <property type="entry name" value="ZF_RING_1"/>
    <property type="match status" value="1"/>
</dbReference>
<accession>A0A5J4YXF8</accession>
<keyword evidence="2" id="KW-0963">Cytoplasm</keyword>
<evidence type="ECO:0000259" key="8">
    <source>
        <dbReference type="PROSITE" id="PS50089"/>
    </source>
</evidence>
<evidence type="ECO:0000313" key="9">
    <source>
        <dbReference type="EMBL" id="KAA8495660.1"/>
    </source>
</evidence>
<evidence type="ECO:0000256" key="7">
    <source>
        <dbReference type="SAM" id="MobiDB-lite"/>
    </source>
</evidence>
<organism evidence="9 10">
    <name type="scientific">Porphyridium purpureum</name>
    <name type="common">Red alga</name>
    <name type="synonym">Porphyridium cruentum</name>
    <dbReference type="NCBI Taxonomy" id="35688"/>
    <lineage>
        <taxon>Eukaryota</taxon>
        <taxon>Rhodophyta</taxon>
        <taxon>Bangiophyceae</taxon>
        <taxon>Porphyridiales</taxon>
        <taxon>Porphyridiaceae</taxon>
        <taxon>Porphyridium</taxon>
    </lineage>
</organism>
<feature type="region of interest" description="Disordered" evidence="7">
    <location>
        <begin position="612"/>
        <end position="690"/>
    </location>
</feature>
<dbReference type="InterPro" id="IPR039739">
    <property type="entry name" value="MAG2/RNF10"/>
</dbReference>
<dbReference type="InterPro" id="IPR017907">
    <property type="entry name" value="Znf_RING_CS"/>
</dbReference>
<dbReference type="Proteomes" id="UP000324585">
    <property type="component" value="Unassembled WGS sequence"/>
</dbReference>
<feature type="region of interest" description="Disordered" evidence="7">
    <location>
        <begin position="1"/>
        <end position="29"/>
    </location>
</feature>
<keyword evidence="5" id="KW-0862">Zinc</keyword>
<comment type="caution">
    <text evidence="9">The sequence shown here is derived from an EMBL/GenBank/DDBJ whole genome shotgun (WGS) entry which is preliminary data.</text>
</comment>
<dbReference type="InterPro" id="IPR001841">
    <property type="entry name" value="Znf_RING"/>
</dbReference>
<feature type="compositionally biased region" description="Basic residues" evidence="7">
    <location>
        <begin position="1"/>
        <end position="10"/>
    </location>
</feature>
<dbReference type="OrthoDB" id="302966at2759"/>
<dbReference type="Gene3D" id="3.30.40.10">
    <property type="entry name" value="Zinc/RING finger domain, C3HC4 (zinc finger)"/>
    <property type="match status" value="1"/>
</dbReference>
<dbReference type="GO" id="GO:0045944">
    <property type="term" value="P:positive regulation of transcription by RNA polymerase II"/>
    <property type="evidence" value="ECO:0007669"/>
    <property type="project" value="TreeGrafter"/>
</dbReference>
<evidence type="ECO:0000256" key="1">
    <source>
        <dbReference type="ARBA" id="ARBA00004496"/>
    </source>
</evidence>
<dbReference type="PANTHER" id="PTHR12983:SF9">
    <property type="entry name" value="E3 UBIQUITIN-PROTEIN LIGASE RNF10"/>
    <property type="match status" value="1"/>
</dbReference>
<evidence type="ECO:0000256" key="3">
    <source>
        <dbReference type="ARBA" id="ARBA00022723"/>
    </source>
</evidence>
<feature type="compositionally biased region" description="Polar residues" evidence="7">
    <location>
        <begin position="663"/>
        <end position="690"/>
    </location>
</feature>
<protein>
    <submittedName>
        <fullName evidence="9">RING finger protein 10</fullName>
    </submittedName>
</protein>
<keyword evidence="10" id="KW-1185">Reference proteome</keyword>
<proteinExistence type="predicted"/>
<feature type="region of interest" description="Disordered" evidence="7">
    <location>
        <begin position="549"/>
        <end position="575"/>
    </location>
</feature>
<keyword evidence="4 6" id="KW-0863">Zinc-finger</keyword>
<evidence type="ECO:0000256" key="4">
    <source>
        <dbReference type="ARBA" id="ARBA00022771"/>
    </source>
</evidence>
<dbReference type="PANTHER" id="PTHR12983">
    <property type="entry name" value="RING FINGER 10 FAMILY MEMBER"/>
    <property type="match status" value="1"/>
</dbReference>
<comment type="subcellular location">
    <subcellularLocation>
        <location evidence="1">Cytoplasm</location>
    </subcellularLocation>
</comment>
<evidence type="ECO:0000256" key="5">
    <source>
        <dbReference type="ARBA" id="ARBA00022833"/>
    </source>
</evidence>
<feature type="domain" description="RING-type" evidence="8">
    <location>
        <begin position="133"/>
        <end position="172"/>
    </location>
</feature>
<dbReference type="InterPro" id="IPR013083">
    <property type="entry name" value="Znf_RING/FYVE/PHD"/>
</dbReference>
<sequence>MSARRGRAPRRNSGMSSPEFRPAGAGGGPDAAVMGSPVPCMLGQQPTLANCCIGLRPVHCHALVHAIVNDIDRDVLLARYRALLLKVSADTEATLDWELVELVYVRTRSPVALSPRTRRISEEEVDTGTRPTCAICLDEVTAPRVTPCGHLFCLVCLIQMFAHESRRCPLCSVTLAPGDLRRVRYRSTHAPQVGERLEMRLLIRKRKSLLLIGSADGCGTCDGSNGTFGDSALNGENVSIAIALEAEAPFSRICFCNEQDVLDAIREDMDALLAMRNSAQHGEIESVFESLAQVELDKCRDYRKVVKAAMKKSAEGTASADRMKLNAMVSRAIFARSAASTGSGNMIGNVSAGHLSSSRNCSGRGTDDVDASVYWFQTCDGQNVFLAPISFRMLLHHYGDVGSRDSQCPSLIDGKLLRIEYFIMSPETRKRFKFLAHLPLGCEFGLCELDLRSSGLISDETASIFADELAKSTAKRERVLKQQKRREDAYHEHLLRKEKESPEFLAMHAPGYWNMPAIDLATHDLEQFPSILSNEPEAENGSSNQAIASNISEPGARNGEGGSPPEAGRMASQWGNGSEGVGKVIGSNSPYGSYATITGTAGGYFPPLPRAGMELTGGSSTQGGTGSRSSPGSAFLGGSQITQPTNAWSGSTSMRQGEDEISASVSASKKQQRSGQKTSLLSNSHQRMRR</sequence>
<dbReference type="Pfam" id="PF00097">
    <property type="entry name" value="zf-C3HC4"/>
    <property type="match status" value="1"/>
</dbReference>
<dbReference type="GO" id="GO:0005737">
    <property type="term" value="C:cytoplasm"/>
    <property type="evidence" value="ECO:0007669"/>
    <property type="project" value="UniProtKB-SubCell"/>
</dbReference>
<evidence type="ECO:0000313" key="10">
    <source>
        <dbReference type="Proteomes" id="UP000324585"/>
    </source>
</evidence>
<dbReference type="OMA" id="ASGETEW"/>
<feature type="compositionally biased region" description="Polar residues" evidence="7">
    <location>
        <begin position="639"/>
        <end position="655"/>
    </location>
</feature>
<dbReference type="AlphaFoldDB" id="A0A5J4YXF8"/>
<evidence type="ECO:0000256" key="2">
    <source>
        <dbReference type="ARBA" id="ARBA00022490"/>
    </source>
</evidence>